<dbReference type="GO" id="GO:0061463">
    <property type="term" value="F:O-acetyl-ADP-ribose deacetylase activity"/>
    <property type="evidence" value="ECO:0007669"/>
    <property type="project" value="TreeGrafter"/>
</dbReference>
<dbReference type="SMART" id="SM00506">
    <property type="entry name" value="A1pp"/>
    <property type="match status" value="1"/>
</dbReference>
<dbReference type="PROSITE" id="PS51154">
    <property type="entry name" value="MACRO"/>
    <property type="match status" value="1"/>
</dbReference>
<dbReference type="SUPFAM" id="SSF52949">
    <property type="entry name" value="Macro domain-like"/>
    <property type="match status" value="1"/>
</dbReference>
<dbReference type="CDD" id="cd02908">
    <property type="entry name" value="Macro_OAADPr_deacetylase"/>
    <property type="match status" value="1"/>
</dbReference>
<dbReference type="NCBIfam" id="NF001664">
    <property type="entry name" value="PRK00431.1-6"/>
    <property type="match status" value="1"/>
</dbReference>
<reference evidence="3" key="1">
    <citation type="submission" date="2015-07" db="EMBL/GenBank/DDBJ databases">
        <authorList>
            <person name="Wibberg D."/>
        </authorList>
    </citation>
    <scope>NUCLEOTIDE SEQUENCE [LARGE SCALE GENOMIC DNA]</scope>
</reference>
<dbReference type="InterPro" id="IPR043472">
    <property type="entry name" value="Macro_dom-like"/>
</dbReference>
<dbReference type="EMBL" id="CXOI01000033">
    <property type="protein sequence ID" value="CTP87811.1"/>
    <property type="molecule type" value="Genomic_DNA"/>
</dbReference>
<dbReference type="NCBIfam" id="NF001661">
    <property type="entry name" value="PRK00431.1-2"/>
    <property type="match status" value="1"/>
</dbReference>
<feature type="domain" description="Macro" evidence="1">
    <location>
        <begin position="27"/>
        <end position="212"/>
    </location>
</feature>
<sequence>METSQSCRSPVKPPLCRSGANPLFITFPSLESHKDPAMKIEIWQGDITELDVDAIVNAANESLLGGGGVDGAIHRAAGPQLLEECLRLPELKPGVRCPVGEVRATAGYRLKARHVLHTVGPVWRDGAHDEPALLANCYWRSLRVAEQLGLHSVAFPAISCGVYGYPLHQAARIAVAETTAWQRAHAVPKRVILVAYSDAAYKAYQQALMQVSLLHTAQPQVA</sequence>
<dbReference type="Proteomes" id="UP000046187">
    <property type="component" value="Unassembled WGS sequence"/>
</dbReference>
<dbReference type="PANTHER" id="PTHR11106">
    <property type="entry name" value="GANGLIOSIDE INDUCED DIFFERENTIATION ASSOCIATED PROTEIN 2-RELATED"/>
    <property type="match status" value="1"/>
</dbReference>
<evidence type="ECO:0000313" key="2">
    <source>
        <dbReference type="EMBL" id="CTP87811.1"/>
    </source>
</evidence>
<organism evidence="2 3">
    <name type="scientific">Xanthomonas graminis pv. arrhenatheri LMG 727</name>
    <dbReference type="NCBI Taxonomy" id="1195923"/>
    <lineage>
        <taxon>Bacteria</taxon>
        <taxon>Pseudomonadati</taxon>
        <taxon>Pseudomonadota</taxon>
        <taxon>Gammaproteobacteria</taxon>
        <taxon>Lysobacterales</taxon>
        <taxon>Lysobacteraceae</taxon>
        <taxon>Xanthomonas</taxon>
        <taxon>Xanthomonas translucens group</taxon>
        <taxon>Xanthomonas graminis</taxon>
    </lineage>
</organism>
<proteinExistence type="predicted"/>
<dbReference type="InterPro" id="IPR002589">
    <property type="entry name" value="Macro_dom"/>
</dbReference>
<dbReference type="PANTHER" id="PTHR11106:SF27">
    <property type="entry name" value="MACRO DOMAIN-CONTAINING PROTEIN"/>
    <property type="match status" value="1"/>
</dbReference>
<dbReference type="Pfam" id="PF01661">
    <property type="entry name" value="Macro"/>
    <property type="match status" value="1"/>
</dbReference>
<protein>
    <submittedName>
        <fullName evidence="2">Macro domain-containing protein XAC3343</fullName>
    </submittedName>
</protein>
<dbReference type="Gene3D" id="3.40.220.10">
    <property type="entry name" value="Leucine Aminopeptidase, subunit E, domain 1"/>
    <property type="match status" value="1"/>
</dbReference>
<evidence type="ECO:0000313" key="3">
    <source>
        <dbReference type="Proteomes" id="UP000046187"/>
    </source>
</evidence>
<evidence type="ECO:0000259" key="1">
    <source>
        <dbReference type="PROSITE" id="PS51154"/>
    </source>
</evidence>
<keyword evidence="3" id="KW-1185">Reference proteome</keyword>
<dbReference type="AlphaFoldDB" id="A0A0K2ZPS4"/>
<accession>A0A0K2ZPS4</accession>
<name>A0A0K2ZPS4_9XANT</name>
<gene>
    <name evidence="2" type="ORF">XTALMG727_2161</name>
</gene>